<name>A0A9P7E2T5_9AGAM</name>
<dbReference type="AlphaFoldDB" id="A0A9P7E2T5"/>
<evidence type="ECO:0000313" key="2">
    <source>
        <dbReference type="Proteomes" id="UP000807769"/>
    </source>
</evidence>
<dbReference type="Proteomes" id="UP000807769">
    <property type="component" value="Unassembled WGS sequence"/>
</dbReference>
<organism evidence="1 2">
    <name type="scientific">Suillus subaureus</name>
    <dbReference type="NCBI Taxonomy" id="48587"/>
    <lineage>
        <taxon>Eukaryota</taxon>
        <taxon>Fungi</taxon>
        <taxon>Dikarya</taxon>
        <taxon>Basidiomycota</taxon>
        <taxon>Agaricomycotina</taxon>
        <taxon>Agaricomycetes</taxon>
        <taxon>Agaricomycetidae</taxon>
        <taxon>Boletales</taxon>
        <taxon>Suillineae</taxon>
        <taxon>Suillaceae</taxon>
        <taxon>Suillus</taxon>
    </lineage>
</organism>
<dbReference type="GeneID" id="64627310"/>
<dbReference type="EMBL" id="JABBWG010000034">
    <property type="protein sequence ID" value="KAG1809439.1"/>
    <property type="molecule type" value="Genomic_DNA"/>
</dbReference>
<comment type="caution">
    <text evidence="1">The sequence shown here is derived from an EMBL/GenBank/DDBJ whole genome shotgun (WGS) entry which is preliminary data.</text>
</comment>
<dbReference type="RefSeq" id="XP_041189265.1">
    <property type="nucleotide sequence ID" value="XM_041333293.1"/>
</dbReference>
<gene>
    <name evidence="1" type="ORF">BJ212DRAFT_1302644</name>
</gene>
<sequence>MAKARTRDTHPACITCTSCDVYMCSSMVRGASFPSVLQAFAPHTKDTAPVHTMGMEDAQDHGTVDSSIVTVIVPATRTILMGYGRSQYIVHVSVGFLVVVTTSLPTTSKTNYRLASGTSA</sequence>
<accession>A0A9P7E2T5</accession>
<reference evidence="1" key="1">
    <citation type="journal article" date="2020" name="New Phytol.">
        <title>Comparative genomics reveals dynamic genome evolution in host specialist ectomycorrhizal fungi.</title>
        <authorList>
            <person name="Lofgren L.A."/>
            <person name="Nguyen N.H."/>
            <person name="Vilgalys R."/>
            <person name="Ruytinx J."/>
            <person name="Liao H.L."/>
            <person name="Branco S."/>
            <person name="Kuo A."/>
            <person name="LaButti K."/>
            <person name="Lipzen A."/>
            <person name="Andreopoulos W."/>
            <person name="Pangilinan J."/>
            <person name="Riley R."/>
            <person name="Hundley H."/>
            <person name="Na H."/>
            <person name="Barry K."/>
            <person name="Grigoriev I.V."/>
            <person name="Stajich J.E."/>
            <person name="Kennedy P.G."/>
        </authorList>
    </citation>
    <scope>NUCLEOTIDE SEQUENCE</scope>
    <source>
        <strain evidence="1">MN1</strain>
    </source>
</reference>
<proteinExistence type="predicted"/>
<keyword evidence="2" id="KW-1185">Reference proteome</keyword>
<evidence type="ECO:0000313" key="1">
    <source>
        <dbReference type="EMBL" id="KAG1809439.1"/>
    </source>
</evidence>
<dbReference type="OrthoDB" id="10338369at2759"/>
<protein>
    <submittedName>
        <fullName evidence="1">Uncharacterized protein</fullName>
    </submittedName>
</protein>